<keyword evidence="4" id="KW-0732">Signal</keyword>
<dbReference type="InterPro" id="IPR023707">
    <property type="entry name" value="OM_assembly_BamA"/>
</dbReference>
<dbReference type="Pfam" id="PF01103">
    <property type="entry name" value="Omp85"/>
    <property type="match status" value="1"/>
</dbReference>
<protein>
    <submittedName>
        <fullName evidence="9">Outer membrane protein assembly factor BamA</fullName>
    </submittedName>
</protein>
<dbReference type="PROSITE" id="PS51779">
    <property type="entry name" value="POTRA"/>
    <property type="match status" value="2"/>
</dbReference>
<dbReference type="EMBL" id="CAADRM010000146">
    <property type="protein sequence ID" value="VFU18195.1"/>
    <property type="molecule type" value="Genomic_DNA"/>
</dbReference>
<dbReference type="PIRSF" id="PIRSF006076">
    <property type="entry name" value="OM_assembly_OMP85"/>
    <property type="match status" value="1"/>
</dbReference>
<dbReference type="InterPro" id="IPR000184">
    <property type="entry name" value="Bac_surfAg_D15"/>
</dbReference>
<comment type="subcellular location">
    <subcellularLocation>
        <location evidence="1">Membrane</location>
    </subcellularLocation>
</comment>
<evidence type="ECO:0000313" key="9">
    <source>
        <dbReference type="EMBL" id="VFU18195.1"/>
    </source>
</evidence>
<evidence type="ECO:0000256" key="5">
    <source>
        <dbReference type="ARBA" id="ARBA00022737"/>
    </source>
</evidence>
<reference evidence="9" key="1">
    <citation type="submission" date="2019-03" db="EMBL/GenBank/DDBJ databases">
        <authorList>
            <person name="Hao L."/>
        </authorList>
    </citation>
    <scope>NUCLEOTIDE SEQUENCE</scope>
</reference>
<organism evidence="9">
    <name type="scientific">anaerobic digester metagenome</name>
    <dbReference type="NCBI Taxonomy" id="1263854"/>
    <lineage>
        <taxon>unclassified sequences</taxon>
        <taxon>metagenomes</taxon>
        <taxon>ecological metagenomes</taxon>
    </lineage>
</organism>
<evidence type="ECO:0000256" key="3">
    <source>
        <dbReference type="ARBA" id="ARBA00022692"/>
    </source>
</evidence>
<evidence type="ECO:0000259" key="8">
    <source>
        <dbReference type="PROSITE" id="PS51779"/>
    </source>
</evidence>
<evidence type="ECO:0000256" key="6">
    <source>
        <dbReference type="ARBA" id="ARBA00023136"/>
    </source>
</evidence>
<proteinExistence type="predicted"/>
<dbReference type="Gene3D" id="3.10.20.310">
    <property type="entry name" value="membrane protein fhac"/>
    <property type="match status" value="6"/>
</dbReference>
<dbReference type="GO" id="GO:0019867">
    <property type="term" value="C:outer membrane"/>
    <property type="evidence" value="ECO:0007669"/>
    <property type="project" value="InterPro"/>
</dbReference>
<feature type="domain" description="POTRA" evidence="8">
    <location>
        <begin position="362"/>
        <end position="447"/>
    </location>
</feature>
<dbReference type="Gene3D" id="2.40.160.50">
    <property type="entry name" value="membrane protein fhac: a member of the omp85/tpsb transporter family"/>
    <property type="match status" value="1"/>
</dbReference>
<evidence type="ECO:0000256" key="7">
    <source>
        <dbReference type="ARBA" id="ARBA00023237"/>
    </source>
</evidence>
<dbReference type="PANTHER" id="PTHR12815:SF47">
    <property type="entry name" value="TRANSLOCATION AND ASSEMBLY MODULE SUBUNIT TAMA"/>
    <property type="match status" value="1"/>
</dbReference>
<sequence length="940" mass="106169">MRMKHFLALIFVILAVAVFPAGSAAQESESGESVIGRIAGVRIEIYEYPGEKEDLVALARDLADLQVGQELTKTLLARAESVLNMSGRFQEISSEILPAPDGVIVVFRLRPYLLIREIDIKGEYPLFRQEIVNAMTVYVGDPLYEDLPAEQEQLIRQFVLTQGFIDPQVKVRVRGEAPDGSVRLEVVIDNGPFYSLDSLRIRGNRNFSDTRLKTRLGFWWDSLYPGTAGRLLDEAVEESVRNLASYYWRRGYADAETAYAMEKDPQTGKVDVTVVVKEGPKYEIRFIGNSEFWDRTLRNRLALFKEGNVRGSGIRKSIRNIRELYRSNGYPDARITVEEQDEGEGQDARKIVTLIIEEGPQMVVGLVRFTGNTAFDEDTLLKQMEIDDPKIPIIGKALYVPEVLEQDIRAVRTLYLQEGFERVDVKSEIVPHEGDDKVDIVVAITEGPQTLVSSVSFEGLSVISEARARSILMTAPDKPLTSYAIQRDEAALAAEISEQGYPHVSVKGFVTRSSDGKSASVKFTVNEGPLVRMGRTYFFGNFKTSKSILDRELDMEPGDPFSLREMIEGQNEIRRMDIFQSVKFRTFGLREIRDEVILLTNLEERRPYYVQTSLGYESNLGFYGSARAGDRNLFGLNKELWTQAEVSQTSERYELGLRAPRIFGTRITSVFNLFFEHLEPFNQEFEVDTFGSTLGFITPLSERLFASLNFRYELRELTNGDLTLEEIQGDMPGADEELFDPRNVFVVTPSLTYDSRDSFTRPTKGLFSTFSVDVSNGLQEDLDDFIRYTLSARTFVSPSENLTLALLCRAGYIASYGRNNVISEDQLFFLGGTLDVRGYDENRFLIDANGDPVGGRISLAGSVEARIYLQYNLELALFFDAGSLRRTFVEPVTDNTRYSYGAGLRYITPIGPVGLLYGRKIDPEPSESPDRWHFSIGYTF</sequence>
<keyword evidence="2" id="KW-1134">Transmembrane beta strand</keyword>
<name>A0A485M632_9ZZZZ</name>
<keyword evidence="3" id="KW-0812">Transmembrane</keyword>
<gene>
    <name evidence="9" type="primary">bamA</name>
    <name evidence="9" type="ORF">SCFA_790015</name>
</gene>
<accession>A0A485M632</accession>
<evidence type="ECO:0000256" key="4">
    <source>
        <dbReference type="ARBA" id="ARBA00022729"/>
    </source>
</evidence>
<dbReference type="InterPro" id="IPR039910">
    <property type="entry name" value="D15-like"/>
</dbReference>
<dbReference type="AlphaFoldDB" id="A0A485M632"/>
<dbReference type="NCBIfam" id="TIGR03303">
    <property type="entry name" value="OM_YaeT"/>
    <property type="match status" value="1"/>
</dbReference>
<feature type="domain" description="POTRA" evidence="8">
    <location>
        <begin position="194"/>
        <end position="279"/>
    </location>
</feature>
<dbReference type="Pfam" id="PF07244">
    <property type="entry name" value="POTRA"/>
    <property type="match status" value="5"/>
</dbReference>
<keyword evidence="5" id="KW-0677">Repeat</keyword>
<keyword evidence="7" id="KW-0998">Cell outer membrane</keyword>
<dbReference type="PANTHER" id="PTHR12815">
    <property type="entry name" value="SORTING AND ASSEMBLY MACHINERY SAMM50 PROTEIN FAMILY MEMBER"/>
    <property type="match status" value="1"/>
</dbReference>
<dbReference type="InterPro" id="IPR034746">
    <property type="entry name" value="POTRA"/>
</dbReference>
<keyword evidence="6" id="KW-0472">Membrane</keyword>
<evidence type="ECO:0000256" key="2">
    <source>
        <dbReference type="ARBA" id="ARBA00022452"/>
    </source>
</evidence>
<dbReference type="GO" id="GO:0071709">
    <property type="term" value="P:membrane assembly"/>
    <property type="evidence" value="ECO:0007669"/>
    <property type="project" value="InterPro"/>
</dbReference>
<dbReference type="InterPro" id="IPR010827">
    <property type="entry name" value="BamA/TamA_POTRA"/>
</dbReference>
<evidence type="ECO:0000256" key="1">
    <source>
        <dbReference type="ARBA" id="ARBA00004370"/>
    </source>
</evidence>